<evidence type="ECO:0000313" key="3">
    <source>
        <dbReference type="Proteomes" id="UP000198309"/>
    </source>
</evidence>
<dbReference type="PANTHER" id="PTHR34309">
    <property type="entry name" value="SLR1406 PROTEIN"/>
    <property type="match status" value="1"/>
</dbReference>
<dbReference type="Pfam" id="PF03928">
    <property type="entry name" value="HbpS-like"/>
    <property type="match status" value="1"/>
</dbReference>
<keyword evidence="3" id="KW-1185">Reference proteome</keyword>
<reference evidence="1 4" key="1">
    <citation type="submission" date="2016-10" db="EMBL/GenBank/DDBJ databases">
        <authorList>
            <person name="de Groot N.N."/>
        </authorList>
    </citation>
    <scope>NUCLEOTIDE SEQUENCE [LARGE SCALE GENOMIC DNA]</scope>
    <source>
        <strain evidence="1 4">CCM 7361</strain>
    </source>
</reference>
<dbReference type="Gene3D" id="3.30.450.150">
    <property type="entry name" value="Haem-degrading domain"/>
    <property type="match status" value="1"/>
</dbReference>
<protein>
    <submittedName>
        <fullName evidence="1">Uncharacterized conserved protein GlcG, DUF336 family</fullName>
    </submittedName>
</protein>
<evidence type="ECO:0000313" key="4">
    <source>
        <dbReference type="Proteomes" id="UP000199693"/>
    </source>
</evidence>
<dbReference type="InterPro" id="IPR038084">
    <property type="entry name" value="PduO/GlcC-like_sf"/>
</dbReference>
<dbReference type="InterPro" id="IPR052517">
    <property type="entry name" value="GlcG_carb_metab_protein"/>
</dbReference>
<dbReference type="InterPro" id="IPR005624">
    <property type="entry name" value="PduO/GlcC-like"/>
</dbReference>
<dbReference type="Proteomes" id="UP000199693">
    <property type="component" value="Unassembled WGS sequence"/>
</dbReference>
<accession>A0A239MUF4</accession>
<organism evidence="1 4">
    <name type="scientific">Pseudomonas delhiensis</name>
    <dbReference type="NCBI Taxonomy" id="366289"/>
    <lineage>
        <taxon>Bacteria</taxon>
        <taxon>Pseudomonadati</taxon>
        <taxon>Pseudomonadota</taxon>
        <taxon>Gammaproteobacteria</taxon>
        <taxon>Pseudomonadales</taxon>
        <taxon>Pseudomonadaceae</taxon>
        <taxon>Pseudomonas</taxon>
    </lineage>
</organism>
<proteinExistence type="predicted"/>
<dbReference type="AlphaFoldDB" id="A0A239MUF4"/>
<dbReference type="Proteomes" id="UP000198309">
    <property type="component" value="Unassembled WGS sequence"/>
</dbReference>
<evidence type="ECO:0000313" key="2">
    <source>
        <dbReference type="EMBL" id="SNT46361.1"/>
    </source>
</evidence>
<dbReference type="EMBL" id="FZPC01000031">
    <property type="protein sequence ID" value="SNT46361.1"/>
    <property type="molecule type" value="Genomic_DNA"/>
</dbReference>
<reference evidence="2 3" key="2">
    <citation type="submission" date="2017-06" db="EMBL/GenBank/DDBJ databases">
        <authorList>
            <person name="Varghese N."/>
            <person name="Submissions S."/>
        </authorList>
    </citation>
    <scope>NUCLEOTIDE SEQUENCE [LARGE SCALE GENOMIC DNA]</scope>
    <source>
        <strain evidence="2 3">RLD-1</strain>
    </source>
</reference>
<dbReference type="RefSeq" id="WP_089393995.1">
    <property type="nucleotide sequence ID" value="NZ_FNEC01000035.1"/>
</dbReference>
<evidence type="ECO:0000313" key="1">
    <source>
        <dbReference type="EMBL" id="SDK33450.1"/>
    </source>
</evidence>
<name>A0A239MUF4_9PSED</name>
<dbReference type="PANTHER" id="PTHR34309:SF1">
    <property type="entry name" value="PROTEIN GLCG"/>
    <property type="match status" value="1"/>
</dbReference>
<gene>
    <name evidence="1" type="ORF">SAMN05216189_103534</name>
    <name evidence="2" type="ORF">SAMN06295949_13137</name>
</gene>
<sequence>MSHLLRQQTSLTLTLAMQALQAALNRAEELQARVSIVVVDASGLPVHSAHMDAAPAPSRDIALSKARTAAAFNLPTRDWQARLERCSDAVRQGLPLQPGLALYGGGEPFRLSGEVIGAIGVSGASEELDCSCARAAVEHVRSLLQG</sequence>
<dbReference type="SUPFAM" id="SSF143744">
    <property type="entry name" value="GlcG-like"/>
    <property type="match status" value="1"/>
</dbReference>
<dbReference type="EMBL" id="FNEC01000035">
    <property type="protein sequence ID" value="SDK33450.1"/>
    <property type="molecule type" value="Genomic_DNA"/>
</dbReference>